<evidence type="ECO:0000256" key="1">
    <source>
        <dbReference type="SAM" id="MobiDB-lite"/>
    </source>
</evidence>
<sequence>MGDRGGQKRKLEELAKGLGDLKTVQQQQQEQLNSLQTRVDRIEKSTTLVIEHSVQVEAAYKQAEDTRDFKRLSKLAAEALGAELGPKVQLPYPLPTESPEQWSTAEEGRPPQAVATTWWAFITALLVGTRFVLPNKLRSWRDPNTNQRVRSPGHFLFKLEFGDLSFAVARALQAGLGAHINQCNRERREAGEGDQLTVFIHRTAEEQQRRNRRSDNSNGNQGNQGN</sequence>
<comment type="caution">
    <text evidence="2">The sequence shown here is derived from an EMBL/GenBank/DDBJ whole genome shotgun (WGS) entry which is preliminary data.</text>
</comment>
<feature type="compositionally biased region" description="Basic and acidic residues" evidence="1">
    <location>
        <begin position="204"/>
        <end position="215"/>
    </location>
</feature>
<dbReference type="EMBL" id="CAJNJA010084474">
    <property type="protein sequence ID" value="CAE7937255.1"/>
    <property type="molecule type" value="Genomic_DNA"/>
</dbReference>
<dbReference type="AlphaFoldDB" id="A0A813C1A0"/>
<feature type="region of interest" description="Disordered" evidence="1">
    <location>
        <begin position="204"/>
        <end position="226"/>
    </location>
</feature>
<reference evidence="2" key="1">
    <citation type="submission" date="2021-02" db="EMBL/GenBank/DDBJ databases">
        <authorList>
            <person name="Dougan E. K."/>
            <person name="Rhodes N."/>
            <person name="Thang M."/>
            <person name="Chan C."/>
        </authorList>
    </citation>
    <scope>NUCLEOTIDE SEQUENCE</scope>
</reference>
<evidence type="ECO:0000313" key="3">
    <source>
        <dbReference type="Proteomes" id="UP000601435"/>
    </source>
</evidence>
<gene>
    <name evidence="2" type="ORF">SNEC2469_LOCUS32844</name>
</gene>
<proteinExistence type="predicted"/>
<evidence type="ECO:0000313" key="2">
    <source>
        <dbReference type="EMBL" id="CAE7937255.1"/>
    </source>
</evidence>
<protein>
    <submittedName>
        <fullName evidence="2">Uncharacterized protein</fullName>
    </submittedName>
</protein>
<dbReference type="Proteomes" id="UP000601435">
    <property type="component" value="Unassembled WGS sequence"/>
</dbReference>
<accession>A0A813C1A0</accession>
<feature type="compositionally biased region" description="Low complexity" evidence="1">
    <location>
        <begin position="216"/>
        <end position="226"/>
    </location>
</feature>
<dbReference type="OrthoDB" id="410381at2759"/>
<organism evidence="2 3">
    <name type="scientific">Symbiodinium necroappetens</name>
    <dbReference type="NCBI Taxonomy" id="1628268"/>
    <lineage>
        <taxon>Eukaryota</taxon>
        <taxon>Sar</taxon>
        <taxon>Alveolata</taxon>
        <taxon>Dinophyceae</taxon>
        <taxon>Suessiales</taxon>
        <taxon>Symbiodiniaceae</taxon>
        <taxon>Symbiodinium</taxon>
    </lineage>
</organism>
<keyword evidence="3" id="KW-1185">Reference proteome</keyword>
<name>A0A813C1A0_9DINO</name>